<dbReference type="SUPFAM" id="SSF51182">
    <property type="entry name" value="RmlC-like cupins"/>
    <property type="match status" value="1"/>
</dbReference>
<keyword evidence="2" id="KW-1185">Reference proteome</keyword>
<dbReference type="OrthoDB" id="129561at2"/>
<evidence type="ECO:0000313" key="1">
    <source>
        <dbReference type="EMBL" id="SDI38962.1"/>
    </source>
</evidence>
<evidence type="ECO:0000313" key="2">
    <source>
        <dbReference type="Proteomes" id="UP000182130"/>
    </source>
</evidence>
<dbReference type="Gene3D" id="2.60.120.10">
    <property type="entry name" value="Jelly Rolls"/>
    <property type="match status" value="1"/>
</dbReference>
<protein>
    <recommendedName>
        <fullName evidence="3">Cupin domain-containing protein</fullName>
    </recommendedName>
</protein>
<dbReference type="EMBL" id="FNEI01000002">
    <property type="protein sequence ID" value="SDI38962.1"/>
    <property type="molecule type" value="Genomic_DNA"/>
</dbReference>
<proteinExistence type="predicted"/>
<gene>
    <name evidence="1" type="ORF">SAMN05216555_102146</name>
</gene>
<evidence type="ECO:0008006" key="3">
    <source>
        <dbReference type="Google" id="ProtNLM"/>
    </source>
</evidence>
<organism evidence="1 2">
    <name type="scientific">Arthrobacter cupressi</name>
    <dbReference type="NCBI Taxonomy" id="1045773"/>
    <lineage>
        <taxon>Bacteria</taxon>
        <taxon>Bacillati</taxon>
        <taxon>Actinomycetota</taxon>
        <taxon>Actinomycetes</taxon>
        <taxon>Micrococcales</taxon>
        <taxon>Micrococcaceae</taxon>
        <taxon>Arthrobacter</taxon>
    </lineage>
</organism>
<dbReference type="RefSeq" id="WP_074586824.1">
    <property type="nucleotide sequence ID" value="NZ_FNEI01000002.1"/>
</dbReference>
<dbReference type="InterPro" id="IPR011051">
    <property type="entry name" value="RmlC_Cupin_sf"/>
</dbReference>
<name>A0A1G8K6B5_9MICC</name>
<sequence length="154" mass="15809">MKWTRATASAAVFVAVATLATSSIAVATPGSGTSAGPAVIGTIDGSQKTEQDDIEFKTKGDVAVLDFELTYAVGAYSGWHKHPGIVIATVKSGSVTRQLGCTTQTFVAGDTFTEVGPHFVSNPSTTTPAVLSITQIVPADQVGARRIDLPAPTC</sequence>
<dbReference type="InterPro" id="IPR014710">
    <property type="entry name" value="RmlC-like_jellyroll"/>
</dbReference>
<dbReference type="STRING" id="1045773.SAMN05216555_102146"/>
<accession>A0A1G8K6B5</accession>
<reference evidence="2" key="1">
    <citation type="submission" date="2016-10" db="EMBL/GenBank/DDBJ databases">
        <authorList>
            <person name="Varghese N."/>
            <person name="Submissions S."/>
        </authorList>
    </citation>
    <scope>NUCLEOTIDE SEQUENCE [LARGE SCALE GENOMIC DNA]</scope>
    <source>
        <strain evidence="2">CGMCC 1.10783</strain>
    </source>
</reference>
<dbReference type="AlphaFoldDB" id="A0A1G8K6B5"/>
<dbReference type="Proteomes" id="UP000182130">
    <property type="component" value="Unassembled WGS sequence"/>
</dbReference>